<feature type="domain" description="MOSC" evidence="1">
    <location>
        <begin position="28"/>
        <end position="164"/>
    </location>
</feature>
<dbReference type="PROSITE" id="PS51340">
    <property type="entry name" value="MOSC"/>
    <property type="match status" value="1"/>
</dbReference>
<dbReference type="GO" id="GO:0003824">
    <property type="term" value="F:catalytic activity"/>
    <property type="evidence" value="ECO:0007669"/>
    <property type="project" value="InterPro"/>
</dbReference>
<evidence type="ECO:0000259" key="1">
    <source>
        <dbReference type="PROSITE" id="PS51340"/>
    </source>
</evidence>
<organism evidence="2 3">
    <name type="scientific">Laribacter hongkongensis</name>
    <dbReference type="NCBI Taxonomy" id="168471"/>
    <lineage>
        <taxon>Bacteria</taxon>
        <taxon>Pseudomonadati</taxon>
        <taxon>Pseudomonadota</taxon>
        <taxon>Betaproteobacteria</taxon>
        <taxon>Neisseriales</taxon>
        <taxon>Aquaspirillaceae</taxon>
        <taxon>Laribacter</taxon>
    </lineage>
</organism>
<dbReference type="Pfam" id="PF03473">
    <property type="entry name" value="MOSC"/>
    <property type="match status" value="1"/>
</dbReference>
<protein>
    <submittedName>
        <fullName evidence="2">MOSC domain protein</fullName>
    </submittedName>
</protein>
<dbReference type="GO" id="GO:0030170">
    <property type="term" value="F:pyridoxal phosphate binding"/>
    <property type="evidence" value="ECO:0007669"/>
    <property type="project" value="InterPro"/>
</dbReference>
<reference evidence="3" key="1">
    <citation type="submission" date="2017-06" db="EMBL/GenBank/DDBJ databases">
        <title>Whole genome sequence of Laribacter hongkongensis LHGZ1.</title>
        <authorList>
            <person name="Chen D."/>
            <person name="Wu H."/>
            <person name="Chen J."/>
        </authorList>
    </citation>
    <scope>NUCLEOTIDE SEQUENCE [LARGE SCALE GENOMIC DNA]</scope>
    <source>
        <strain evidence="3">LHGZ1</strain>
    </source>
</reference>
<evidence type="ECO:0000313" key="3">
    <source>
        <dbReference type="Proteomes" id="UP000197424"/>
    </source>
</evidence>
<dbReference type="Gene3D" id="2.40.33.20">
    <property type="entry name" value="PK beta-barrel domain-like"/>
    <property type="match status" value="1"/>
</dbReference>
<dbReference type="EMBL" id="CP022115">
    <property type="protein sequence ID" value="ASJ25195.1"/>
    <property type="molecule type" value="Genomic_DNA"/>
</dbReference>
<dbReference type="PANTHER" id="PTHR30212">
    <property type="entry name" value="PROTEIN YIIM"/>
    <property type="match status" value="1"/>
</dbReference>
<dbReference type="AlphaFoldDB" id="A0A248LKX2"/>
<evidence type="ECO:0000313" key="2">
    <source>
        <dbReference type="EMBL" id="ASJ25195.1"/>
    </source>
</evidence>
<dbReference type="InterPro" id="IPR005302">
    <property type="entry name" value="MoCF_Sase_C"/>
</dbReference>
<dbReference type="InterPro" id="IPR052353">
    <property type="entry name" value="Benzoxazolinone_Detox_Enz"/>
</dbReference>
<dbReference type="Proteomes" id="UP000197424">
    <property type="component" value="Chromosome"/>
</dbReference>
<dbReference type="OrthoDB" id="9786134at2"/>
<dbReference type="SUPFAM" id="SSF50800">
    <property type="entry name" value="PK beta-barrel domain-like"/>
    <property type="match status" value="1"/>
</dbReference>
<dbReference type="RefSeq" id="WP_088861168.1">
    <property type="nucleotide sequence ID" value="NZ_CP022115.1"/>
</dbReference>
<proteinExistence type="predicted"/>
<dbReference type="GO" id="GO:0030151">
    <property type="term" value="F:molybdenum ion binding"/>
    <property type="evidence" value="ECO:0007669"/>
    <property type="project" value="InterPro"/>
</dbReference>
<gene>
    <name evidence="2" type="ORF">LHGZ1_2364</name>
</gene>
<accession>A0A248LKX2</accession>
<dbReference type="InterPro" id="IPR011037">
    <property type="entry name" value="Pyrv_Knase-like_insert_dom_sf"/>
</dbReference>
<dbReference type="PANTHER" id="PTHR30212:SF2">
    <property type="entry name" value="PROTEIN YIIM"/>
    <property type="match status" value="1"/>
</dbReference>
<name>A0A248LKX2_9NEIS</name>
<sequence>MTPHILGLFAGQPAPLGGGSRLSSIVKHPVDRLTLTATGPQEDQQADLTVHGGVDKAVHLYPVEHYAALAQAFPAAAAVLGSGFLGENVSLAGLCEDRLRLGDRLVIGDAVLEVSQPRSPCWKIDSRTGEKGVAEHIARQYLTGWYCRVLHPAVIRADSPVCHETVHADWPTLLQLMTLMAEHRPEPARLRAAAVPALTQSWQDKLHKRADWLEQQAG</sequence>